<gene>
    <name evidence="1" type="ORF">NPIL_323661</name>
</gene>
<keyword evidence="2" id="KW-1185">Reference proteome</keyword>
<evidence type="ECO:0000313" key="2">
    <source>
        <dbReference type="Proteomes" id="UP000887013"/>
    </source>
</evidence>
<name>A0A8X6R223_NEPPI</name>
<dbReference type="EMBL" id="BMAW01087077">
    <property type="protein sequence ID" value="GFU49902.1"/>
    <property type="molecule type" value="Genomic_DNA"/>
</dbReference>
<organism evidence="1 2">
    <name type="scientific">Nephila pilipes</name>
    <name type="common">Giant wood spider</name>
    <name type="synonym">Nephila maculata</name>
    <dbReference type="NCBI Taxonomy" id="299642"/>
    <lineage>
        <taxon>Eukaryota</taxon>
        <taxon>Metazoa</taxon>
        <taxon>Ecdysozoa</taxon>
        <taxon>Arthropoda</taxon>
        <taxon>Chelicerata</taxon>
        <taxon>Arachnida</taxon>
        <taxon>Araneae</taxon>
        <taxon>Araneomorphae</taxon>
        <taxon>Entelegynae</taxon>
        <taxon>Araneoidea</taxon>
        <taxon>Nephilidae</taxon>
        <taxon>Nephila</taxon>
    </lineage>
</organism>
<proteinExistence type="predicted"/>
<protein>
    <submittedName>
        <fullName evidence="1">Uncharacterized protein</fullName>
    </submittedName>
</protein>
<reference evidence="1" key="1">
    <citation type="submission" date="2020-08" db="EMBL/GenBank/DDBJ databases">
        <title>Multicomponent nature underlies the extraordinary mechanical properties of spider dragline silk.</title>
        <authorList>
            <person name="Kono N."/>
            <person name="Nakamura H."/>
            <person name="Mori M."/>
            <person name="Yoshida Y."/>
            <person name="Ohtoshi R."/>
            <person name="Malay A.D."/>
            <person name="Moran D.A.P."/>
            <person name="Tomita M."/>
            <person name="Numata K."/>
            <person name="Arakawa K."/>
        </authorList>
    </citation>
    <scope>NUCLEOTIDE SEQUENCE</scope>
</reference>
<comment type="caution">
    <text evidence="1">The sequence shown here is derived from an EMBL/GenBank/DDBJ whole genome shotgun (WGS) entry which is preliminary data.</text>
</comment>
<accession>A0A8X6R223</accession>
<dbReference type="AlphaFoldDB" id="A0A8X6R223"/>
<evidence type="ECO:0000313" key="1">
    <source>
        <dbReference type="EMBL" id="GFU49902.1"/>
    </source>
</evidence>
<sequence length="139" mass="15329">MLKTNRGGYALKLVKRTNSSWYVGESLRGGDSFKGSFGTTEVKKPALARSTSNFSDFAVQGNQRWGPNPFIGDCTLPCGIGALLWDDIATPESRWAIPLCRYLEEVFVGYCSGGEWQRAIRNGNVSLSFCQYFVVAVVD</sequence>
<dbReference type="Proteomes" id="UP000887013">
    <property type="component" value="Unassembled WGS sequence"/>
</dbReference>